<dbReference type="HOGENOM" id="CLU_2311250_0_0_1"/>
<dbReference type="Proteomes" id="UP000026915">
    <property type="component" value="Chromosome 2"/>
</dbReference>
<name>A0A061DWY4_THECC</name>
<accession>A0A061DWY4</accession>
<dbReference type="Gramene" id="EOX96927">
    <property type="protein sequence ID" value="EOX96927"/>
    <property type="gene ID" value="TCM_006061"/>
</dbReference>
<dbReference type="EMBL" id="CM001880">
    <property type="protein sequence ID" value="EOX96927.1"/>
    <property type="molecule type" value="Genomic_DNA"/>
</dbReference>
<dbReference type="AlphaFoldDB" id="A0A061DWY4"/>
<protein>
    <submittedName>
        <fullName evidence="3">Uncharacterized protein</fullName>
    </submittedName>
</protein>
<reference evidence="3 4" key="1">
    <citation type="journal article" date="2013" name="Genome Biol.">
        <title>The genome sequence of the most widely cultivated cacao type and its use to identify candidate genes regulating pod color.</title>
        <authorList>
            <person name="Motamayor J.C."/>
            <person name="Mockaitis K."/>
            <person name="Schmutz J."/>
            <person name="Haiminen N."/>
            <person name="Iii D.L."/>
            <person name="Cornejo O."/>
            <person name="Findley S.D."/>
            <person name="Zheng P."/>
            <person name="Utro F."/>
            <person name="Royaert S."/>
            <person name="Saski C."/>
            <person name="Jenkins J."/>
            <person name="Podicheti R."/>
            <person name="Zhao M."/>
            <person name="Scheffler B.E."/>
            <person name="Stack J.C."/>
            <person name="Feltus F.A."/>
            <person name="Mustiga G.M."/>
            <person name="Amores F."/>
            <person name="Phillips W."/>
            <person name="Marelli J.P."/>
            <person name="May G.D."/>
            <person name="Shapiro H."/>
            <person name="Ma J."/>
            <person name="Bustamante C.D."/>
            <person name="Schnell R.J."/>
            <person name="Main D."/>
            <person name="Gilbert D."/>
            <person name="Parida L."/>
            <person name="Kuhn D.N."/>
        </authorList>
    </citation>
    <scope>NUCLEOTIDE SEQUENCE [LARGE SCALE GENOMIC DNA]</scope>
    <source>
        <strain evidence="4">cv. Matina 1-6</strain>
    </source>
</reference>
<feature type="region of interest" description="Disordered" evidence="1">
    <location>
        <begin position="80"/>
        <end position="100"/>
    </location>
</feature>
<proteinExistence type="predicted"/>
<keyword evidence="2" id="KW-0812">Transmembrane</keyword>
<organism evidence="3 4">
    <name type="scientific">Theobroma cacao</name>
    <name type="common">Cacao</name>
    <name type="synonym">Cocoa</name>
    <dbReference type="NCBI Taxonomy" id="3641"/>
    <lineage>
        <taxon>Eukaryota</taxon>
        <taxon>Viridiplantae</taxon>
        <taxon>Streptophyta</taxon>
        <taxon>Embryophyta</taxon>
        <taxon>Tracheophyta</taxon>
        <taxon>Spermatophyta</taxon>
        <taxon>Magnoliopsida</taxon>
        <taxon>eudicotyledons</taxon>
        <taxon>Gunneridae</taxon>
        <taxon>Pentapetalae</taxon>
        <taxon>rosids</taxon>
        <taxon>malvids</taxon>
        <taxon>Malvales</taxon>
        <taxon>Malvaceae</taxon>
        <taxon>Byttnerioideae</taxon>
        <taxon>Theobroma</taxon>
    </lineage>
</organism>
<keyword evidence="2" id="KW-0472">Membrane</keyword>
<keyword evidence="2" id="KW-1133">Transmembrane helix</keyword>
<evidence type="ECO:0000256" key="2">
    <source>
        <dbReference type="SAM" id="Phobius"/>
    </source>
</evidence>
<sequence>MFLNTKDIAKDRKGFWDLAAKMILLVAIMSSFAIHGYGIIEFGVVFWNDGVLKLVLNMLNQDHSRGPWNEVIFNKKRWSQRGAGKTSVLESYDDVDKSRW</sequence>
<evidence type="ECO:0000256" key="1">
    <source>
        <dbReference type="SAM" id="MobiDB-lite"/>
    </source>
</evidence>
<evidence type="ECO:0000313" key="4">
    <source>
        <dbReference type="Proteomes" id="UP000026915"/>
    </source>
</evidence>
<evidence type="ECO:0000313" key="3">
    <source>
        <dbReference type="EMBL" id="EOX96927.1"/>
    </source>
</evidence>
<feature type="transmembrane region" description="Helical" evidence="2">
    <location>
        <begin position="22"/>
        <end position="47"/>
    </location>
</feature>
<keyword evidence="4" id="KW-1185">Reference proteome</keyword>
<dbReference type="InParanoid" id="A0A061DWY4"/>
<gene>
    <name evidence="3" type="ORF">TCM_006061</name>
</gene>